<protein>
    <recommendedName>
        <fullName evidence="1">ASCH domain-containing protein</fullName>
    </recommendedName>
</protein>
<dbReference type="PANTHER" id="PTHR39203:SF1">
    <property type="entry name" value="CYTOPLASMIC PROTEIN"/>
    <property type="match status" value="1"/>
</dbReference>
<dbReference type="InterPro" id="IPR007374">
    <property type="entry name" value="ASCH_domain"/>
</dbReference>
<dbReference type="SUPFAM" id="SSF88697">
    <property type="entry name" value="PUA domain-like"/>
    <property type="match status" value="1"/>
</dbReference>
<dbReference type="InterPro" id="IPR009326">
    <property type="entry name" value="DUF984"/>
</dbReference>
<evidence type="ECO:0000313" key="2">
    <source>
        <dbReference type="EMBL" id="GLZ81548.1"/>
    </source>
</evidence>
<gene>
    <name evidence="2" type="ORF">Afil01_63550</name>
</gene>
<dbReference type="PANTHER" id="PTHR39203">
    <property type="entry name" value="CYTOPLASMIC PROTEIN-RELATED"/>
    <property type="match status" value="1"/>
</dbReference>
<dbReference type="AlphaFoldDB" id="A0A9W6WCY1"/>
<name>A0A9W6WCY1_9ACTN</name>
<organism evidence="2 3">
    <name type="scientific">Actinorhabdospora filicis</name>
    <dbReference type="NCBI Taxonomy" id="1785913"/>
    <lineage>
        <taxon>Bacteria</taxon>
        <taxon>Bacillati</taxon>
        <taxon>Actinomycetota</taxon>
        <taxon>Actinomycetes</taxon>
        <taxon>Micromonosporales</taxon>
        <taxon>Micromonosporaceae</taxon>
        <taxon>Actinorhabdospora</taxon>
    </lineage>
</organism>
<dbReference type="RefSeq" id="WP_285667033.1">
    <property type="nucleotide sequence ID" value="NZ_BSTX01000006.1"/>
</dbReference>
<reference evidence="2" key="1">
    <citation type="submission" date="2023-03" db="EMBL/GenBank/DDBJ databases">
        <title>Actinorhabdospora filicis NBRC 111898.</title>
        <authorList>
            <person name="Ichikawa N."/>
            <person name="Sato H."/>
            <person name="Tonouchi N."/>
        </authorList>
    </citation>
    <scope>NUCLEOTIDE SEQUENCE</scope>
    <source>
        <strain evidence="2">NBRC 111898</strain>
    </source>
</reference>
<accession>A0A9W6WCY1</accession>
<evidence type="ECO:0000313" key="3">
    <source>
        <dbReference type="Proteomes" id="UP001165079"/>
    </source>
</evidence>
<evidence type="ECO:0000259" key="1">
    <source>
        <dbReference type="SMART" id="SM01022"/>
    </source>
</evidence>
<feature type="domain" description="ASCH" evidence="1">
    <location>
        <begin position="13"/>
        <end position="129"/>
    </location>
</feature>
<proteinExistence type="predicted"/>
<dbReference type="Proteomes" id="UP001165079">
    <property type="component" value="Unassembled WGS sequence"/>
</dbReference>
<dbReference type="SMART" id="SM01022">
    <property type="entry name" value="ASCH"/>
    <property type="match status" value="1"/>
</dbReference>
<sequence>MWPRVNGMRTMELGMPGEQRTLLNGYALAGEKVATAGLLVEYAEEGEELEHVGERMSLVDDENNELGVIEVTAVDVVPFAEVTWEFARSEGEGFTSIAHWREVHTDYWAKTGVTVDDRTEIVCIGFRLL</sequence>
<dbReference type="Pfam" id="PF04266">
    <property type="entry name" value="ASCH"/>
    <property type="match status" value="1"/>
</dbReference>
<dbReference type="InterPro" id="IPR015947">
    <property type="entry name" value="PUA-like_sf"/>
</dbReference>
<comment type="caution">
    <text evidence="2">The sequence shown here is derived from an EMBL/GenBank/DDBJ whole genome shotgun (WGS) entry which is preliminary data.</text>
</comment>
<dbReference type="EMBL" id="BSTX01000006">
    <property type="protein sequence ID" value="GLZ81548.1"/>
    <property type="molecule type" value="Genomic_DNA"/>
</dbReference>
<keyword evidence="3" id="KW-1185">Reference proteome</keyword>
<dbReference type="Gene3D" id="3.10.400.10">
    <property type="entry name" value="Sulfate adenylyltransferase"/>
    <property type="match status" value="1"/>
</dbReference>